<feature type="region of interest" description="Disordered" evidence="3">
    <location>
        <begin position="1"/>
        <end position="28"/>
    </location>
</feature>
<sequence>MIRRFRVHTSSSKGGGRRNWLPSTQRKKPSWSIGTRCFSLDAKIVSSKQQEKYPVVIVGGGPTGLFMAHMLQSYGVPFLLLEAHSPEKRFRHPQAHFLNSRSMEILKCASRLHPSHSMYEKIRNAMPPVKEWNSFLFGPDMTSKDKMIAKVVHPVNRPLLANRDANGILTNTAADDEIFNEEGNRSFIPLSDVSVGHLAQHTFCKILYDAVLERCPERQGDESEKSPPSNKILFGNRVVACDWDETTRDWTIQTNNNNFFQTPIIVAADGARSFLREKVLSIPMDGQTTIQNLMNVHFRLSEQAEKKVPKAMLYTVFSKQVLAMIVRHGPGDYVMQIPYFAPYQTPKQDFSMEKVKGMVKAALGGEGNMEFELLSIRPWTMGSLVARDYFSNNGLFLVGDAAHVFPPAGGFGMNTGLQDVFTLAWRLALLHMTSGTNGTSTRFTLEDFGYLYQNERQPVARNNAALSVRNYQRVLGVMESCYLNHQHPKALIAALDATSPFIPFSARRQTFETLLQAALLPLGQLQVAPHGFFANRVKKNLHRLLGSGQGLPLLFPQHELQFTYSETERKRIAIDGEFINDTKAPSRCLSVGTLFPHMSAWATDDTLEVFPRLAQCESSTSVPTVFTSTLTQVSTRDLAVQLSSKHVPCLFCVVEIMFFNNLNIDDSSLALLGRELQDSLGLPFLSVRLVVICDNDSSINNNSLKDFMGGCNTATLFLEKEEWKSVTLPENLRASSTVYAIIRPDGHVAAVTSSNSRNHMIQEVRKNVYKSHERS</sequence>
<evidence type="ECO:0000313" key="7">
    <source>
        <dbReference type="Proteomes" id="UP000693970"/>
    </source>
</evidence>
<dbReference type="PANTHER" id="PTHR43004">
    <property type="entry name" value="TRK SYSTEM POTASSIUM UPTAKE PROTEIN"/>
    <property type="match status" value="1"/>
</dbReference>
<keyword evidence="5" id="KW-0503">Monooxygenase</keyword>
<dbReference type="Pfam" id="PF01494">
    <property type="entry name" value="FAD_binding_3"/>
    <property type="match status" value="2"/>
</dbReference>
<accession>A0A9K3K713</accession>
<keyword evidence="1" id="KW-0285">Flavoprotein</keyword>
<reference evidence="5" key="1">
    <citation type="journal article" date="2021" name="Sci. Rep.">
        <title>Diploid genomic architecture of Nitzschia inconspicua, an elite biomass production diatom.</title>
        <authorList>
            <person name="Oliver A."/>
            <person name="Podell S."/>
            <person name="Pinowska A."/>
            <person name="Traller J.C."/>
            <person name="Smith S.R."/>
            <person name="McClure R."/>
            <person name="Beliaev A."/>
            <person name="Bohutskyi P."/>
            <person name="Hill E.A."/>
            <person name="Rabines A."/>
            <person name="Zheng H."/>
            <person name="Allen L.Z."/>
            <person name="Kuo A."/>
            <person name="Grigoriev I.V."/>
            <person name="Allen A.E."/>
            <person name="Hazlebeck D."/>
            <person name="Allen E.E."/>
        </authorList>
    </citation>
    <scope>NUCLEOTIDE SEQUENCE</scope>
    <source>
        <strain evidence="5">Hildebrandi</strain>
    </source>
</reference>
<gene>
    <name evidence="6" type="ORF">IV203_024015</name>
    <name evidence="5" type="ORF">IV203_024547</name>
</gene>
<evidence type="ECO:0000313" key="6">
    <source>
        <dbReference type="EMBL" id="KAG7340472.1"/>
    </source>
</evidence>
<dbReference type="Proteomes" id="UP000693970">
    <property type="component" value="Unassembled WGS sequence"/>
</dbReference>
<dbReference type="InterPro" id="IPR050641">
    <property type="entry name" value="RIFMO-like"/>
</dbReference>
<evidence type="ECO:0000256" key="1">
    <source>
        <dbReference type="ARBA" id="ARBA00022630"/>
    </source>
</evidence>
<reference evidence="5" key="2">
    <citation type="submission" date="2021-04" db="EMBL/GenBank/DDBJ databases">
        <authorList>
            <person name="Podell S."/>
        </authorList>
    </citation>
    <scope>NUCLEOTIDE SEQUENCE</scope>
    <source>
        <strain evidence="5">Hildebrandi</strain>
    </source>
</reference>
<evidence type="ECO:0000256" key="2">
    <source>
        <dbReference type="ARBA" id="ARBA00022827"/>
    </source>
</evidence>
<keyword evidence="2" id="KW-0274">FAD</keyword>
<dbReference type="GO" id="GO:0005739">
    <property type="term" value="C:mitochondrion"/>
    <property type="evidence" value="ECO:0007669"/>
    <property type="project" value="TreeGrafter"/>
</dbReference>
<evidence type="ECO:0000259" key="4">
    <source>
        <dbReference type="Pfam" id="PF01494"/>
    </source>
</evidence>
<dbReference type="EMBL" id="JAGRRH010000060">
    <property type="protein sequence ID" value="KAG7338299.1"/>
    <property type="molecule type" value="Genomic_DNA"/>
</dbReference>
<dbReference type="InterPro" id="IPR002938">
    <property type="entry name" value="FAD-bd"/>
</dbReference>
<dbReference type="AlphaFoldDB" id="A0A9K3K713"/>
<dbReference type="PANTHER" id="PTHR43004:SF6">
    <property type="entry name" value="FAD_NAD(P)-BINDING OXIDOREDUCTASE FAMILY PROTEIN"/>
    <property type="match status" value="1"/>
</dbReference>
<dbReference type="GO" id="GO:0006744">
    <property type="term" value="P:ubiquinone biosynthetic process"/>
    <property type="evidence" value="ECO:0007669"/>
    <property type="project" value="TreeGrafter"/>
</dbReference>
<feature type="domain" description="FAD-binding" evidence="4">
    <location>
        <begin position="232"/>
        <end position="431"/>
    </location>
</feature>
<proteinExistence type="predicted"/>
<comment type="caution">
    <text evidence="5">The sequence shown here is derived from an EMBL/GenBank/DDBJ whole genome shotgun (WGS) entry which is preliminary data.</text>
</comment>
<organism evidence="5 7">
    <name type="scientific">Nitzschia inconspicua</name>
    <dbReference type="NCBI Taxonomy" id="303405"/>
    <lineage>
        <taxon>Eukaryota</taxon>
        <taxon>Sar</taxon>
        <taxon>Stramenopiles</taxon>
        <taxon>Ochrophyta</taxon>
        <taxon>Bacillariophyta</taxon>
        <taxon>Bacillariophyceae</taxon>
        <taxon>Bacillariophycidae</taxon>
        <taxon>Bacillariales</taxon>
        <taxon>Bacillariaceae</taxon>
        <taxon>Nitzschia</taxon>
    </lineage>
</organism>
<evidence type="ECO:0000313" key="5">
    <source>
        <dbReference type="EMBL" id="KAG7338299.1"/>
    </source>
</evidence>
<evidence type="ECO:0000256" key="3">
    <source>
        <dbReference type="SAM" id="MobiDB-lite"/>
    </source>
</evidence>
<keyword evidence="7" id="KW-1185">Reference proteome</keyword>
<dbReference type="GO" id="GO:0071949">
    <property type="term" value="F:FAD binding"/>
    <property type="evidence" value="ECO:0007669"/>
    <property type="project" value="InterPro"/>
</dbReference>
<protein>
    <submittedName>
        <fullName evidence="5">PheA/TfdB family FAD-binding monooxygenase</fullName>
    </submittedName>
</protein>
<keyword evidence="5" id="KW-0560">Oxidoreductase</keyword>
<dbReference type="GO" id="GO:0004497">
    <property type="term" value="F:monooxygenase activity"/>
    <property type="evidence" value="ECO:0007669"/>
    <property type="project" value="UniProtKB-KW"/>
</dbReference>
<name>A0A9K3K713_9STRA</name>
<feature type="domain" description="FAD-binding" evidence="4">
    <location>
        <begin position="53"/>
        <end position="107"/>
    </location>
</feature>
<dbReference type="EMBL" id="JAGRRH010000027">
    <property type="protein sequence ID" value="KAG7340472.1"/>
    <property type="molecule type" value="Genomic_DNA"/>
</dbReference>
<dbReference type="OrthoDB" id="1716816at2759"/>